<reference evidence="2" key="2">
    <citation type="submission" date="2015-04" db="UniProtKB">
        <authorList>
            <consortium name="EnsemblPlants"/>
        </authorList>
    </citation>
    <scope>IDENTIFICATION</scope>
</reference>
<keyword evidence="3" id="KW-1185">Reference proteome</keyword>
<organism evidence="2">
    <name type="scientific">Oryza glumipatula</name>
    <dbReference type="NCBI Taxonomy" id="40148"/>
    <lineage>
        <taxon>Eukaryota</taxon>
        <taxon>Viridiplantae</taxon>
        <taxon>Streptophyta</taxon>
        <taxon>Embryophyta</taxon>
        <taxon>Tracheophyta</taxon>
        <taxon>Spermatophyta</taxon>
        <taxon>Magnoliopsida</taxon>
        <taxon>Liliopsida</taxon>
        <taxon>Poales</taxon>
        <taxon>Poaceae</taxon>
        <taxon>BOP clade</taxon>
        <taxon>Oryzoideae</taxon>
        <taxon>Oryzeae</taxon>
        <taxon>Oryzinae</taxon>
        <taxon>Oryza</taxon>
    </lineage>
</organism>
<feature type="compositionally biased region" description="Basic residues" evidence="1">
    <location>
        <begin position="80"/>
        <end position="89"/>
    </location>
</feature>
<proteinExistence type="predicted"/>
<evidence type="ECO:0000313" key="3">
    <source>
        <dbReference type="Proteomes" id="UP000026961"/>
    </source>
</evidence>
<reference evidence="2" key="3">
    <citation type="submission" date="2018-05" db="EMBL/GenBank/DDBJ databases">
        <title>OgluRS3 (Oryza glumaepatula Reference Sequence Version 3).</title>
        <authorList>
            <person name="Zhang J."/>
            <person name="Kudrna D."/>
            <person name="Lee S."/>
            <person name="Talag J."/>
            <person name="Welchert J."/>
            <person name="Wing R.A."/>
        </authorList>
    </citation>
    <scope>NUCLEOTIDE SEQUENCE [LARGE SCALE GENOMIC DNA]</scope>
</reference>
<sequence length="157" mass="16240">MPRRRRGPAVERNRREVVVVAGAGGVEPHPSGGDVQIGSREATPTVNPGTVKRRAMRSRASASVGPHKPSAPPQREPRRAARSLARRRATGGVPDPDGVGEAGAEDNGSLGLCVAGGPGWRGNADEEPEQAGGWPWGAAGLDEVLVAAATECKPICY</sequence>
<dbReference type="Gramene" id="OGLUM01G34060.1">
    <property type="protein sequence ID" value="OGLUM01G34060.1"/>
    <property type="gene ID" value="OGLUM01G34060"/>
</dbReference>
<evidence type="ECO:0000313" key="2">
    <source>
        <dbReference type="EnsemblPlants" id="OGLUM01G34060.1"/>
    </source>
</evidence>
<evidence type="ECO:0000256" key="1">
    <source>
        <dbReference type="SAM" id="MobiDB-lite"/>
    </source>
</evidence>
<name>A0A0D9YEL8_9ORYZ</name>
<protein>
    <submittedName>
        <fullName evidence="2">Uncharacterized protein</fullName>
    </submittedName>
</protein>
<dbReference type="EnsemblPlants" id="OGLUM01G34060.1">
    <property type="protein sequence ID" value="OGLUM01G34060.1"/>
    <property type="gene ID" value="OGLUM01G34060"/>
</dbReference>
<accession>A0A0D9YEL8</accession>
<dbReference type="HOGENOM" id="CLU_1743294_0_0_1"/>
<feature type="compositionally biased region" description="Basic and acidic residues" evidence="1">
    <location>
        <begin position="8"/>
        <end position="17"/>
    </location>
</feature>
<dbReference type="Proteomes" id="UP000026961">
    <property type="component" value="Chromosome 1"/>
</dbReference>
<feature type="region of interest" description="Disordered" evidence="1">
    <location>
        <begin position="1"/>
        <end position="136"/>
    </location>
</feature>
<reference evidence="2" key="1">
    <citation type="submission" date="2013-08" db="EMBL/GenBank/DDBJ databases">
        <title>Oryza genome evolution.</title>
        <authorList>
            <person name="Wing R.A."/>
            <person name="Panaud O."/>
            <person name="Oliveira A.C."/>
        </authorList>
    </citation>
    <scope>NUCLEOTIDE SEQUENCE</scope>
</reference>
<dbReference type="AlphaFoldDB" id="A0A0D9YEL8"/>